<dbReference type="Proteomes" id="UP000636709">
    <property type="component" value="Unassembled WGS sequence"/>
</dbReference>
<keyword evidence="4" id="KW-1185">Reference proteome</keyword>
<feature type="domain" description="F-box" evidence="2">
    <location>
        <begin position="106"/>
        <end position="149"/>
    </location>
</feature>
<dbReference type="PANTHER" id="PTHR32133">
    <property type="entry name" value="OS07G0120400 PROTEIN"/>
    <property type="match status" value="1"/>
</dbReference>
<dbReference type="Pfam" id="PF00646">
    <property type="entry name" value="F-box"/>
    <property type="match status" value="1"/>
</dbReference>
<dbReference type="Gene3D" id="1.20.1280.50">
    <property type="match status" value="1"/>
</dbReference>
<dbReference type="AlphaFoldDB" id="A0A835FPZ6"/>
<feature type="region of interest" description="Disordered" evidence="1">
    <location>
        <begin position="1"/>
        <end position="39"/>
    </location>
</feature>
<sequence>MAAEASNYGTRWPAMGGASTSATRSVAPRHHREHGGENPFHFASQIERPAASPSAGTTKDSFDAARITTNYFTQSNSCPVGPTENRSRAGSPTSPIKMAPPPPPALMDDIIGEILLRLPPGDPACLVRASLVCKLWRSLLSDDGFHRRYRAFHQTPPVLGFFHNRKGTTVPNFVPVAQAPVVPYPAPGSGSDSEYRALDCRHGPVLLHCSAEPGLVVWDPITGEQQHVPQSMTNYDEPYIFMTAAVLCALDGCDHHQCRGGPYLIVLLGIDSNSVEHDGYDDEDDFAWASCGGLSSPGPILFNVEVVGRSLLAGDALYFTLEGGHRILRIGCVLSVIDALPVNAGNMALMGDELATKGEVPHVRLRPAIHSATPASTFQGSVDDPGGEDASRSGTDVTK</sequence>
<feature type="region of interest" description="Disordered" evidence="1">
    <location>
        <begin position="374"/>
        <end position="399"/>
    </location>
</feature>
<evidence type="ECO:0000259" key="2">
    <source>
        <dbReference type="SMART" id="SM00256"/>
    </source>
</evidence>
<proteinExistence type="predicted"/>
<reference evidence="3" key="1">
    <citation type="submission" date="2020-07" db="EMBL/GenBank/DDBJ databases">
        <title>Genome sequence and genetic diversity analysis of an under-domesticated orphan crop, white fonio (Digitaria exilis).</title>
        <authorList>
            <person name="Bennetzen J.L."/>
            <person name="Chen S."/>
            <person name="Ma X."/>
            <person name="Wang X."/>
            <person name="Yssel A.E.J."/>
            <person name="Chaluvadi S.R."/>
            <person name="Johnson M."/>
            <person name="Gangashetty P."/>
            <person name="Hamidou F."/>
            <person name="Sanogo M.D."/>
            <person name="Zwaenepoel A."/>
            <person name="Wallace J."/>
            <person name="Van De Peer Y."/>
            <person name="Van Deynze A."/>
        </authorList>
    </citation>
    <scope>NUCLEOTIDE SEQUENCE</scope>
    <source>
        <tissue evidence="3">Leaves</tissue>
    </source>
</reference>
<name>A0A835FPZ6_9POAL</name>
<evidence type="ECO:0000313" key="4">
    <source>
        <dbReference type="Proteomes" id="UP000636709"/>
    </source>
</evidence>
<evidence type="ECO:0000256" key="1">
    <source>
        <dbReference type="SAM" id="MobiDB-lite"/>
    </source>
</evidence>
<comment type="caution">
    <text evidence="3">The sequence shown here is derived from an EMBL/GenBank/DDBJ whole genome shotgun (WGS) entry which is preliminary data.</text>
</comment>
<dbReference type="EMBL" id="JACEFO010000413">
    <property type="protein sequence ID" value="KAF8772334.1"/>
    <property type="molecule type" value="Genomic_DNA"/>
</dbReference>
<organism evidence="3 4">
    <name type="scientific">Digitaria exilis</name>
    <dbReference type="NCBI Taxonomy" id="1010633"/>
    <lineage>
        <taxon>Eukaryota</taxon>
        <taxon>Viridiplantae</taxon>
        <taxon>Streptophyta</taxon>
        <taxon>Embryophyta</taxon>
        <taxon>Tracheophyta</taxon>
        <taxon>Spermatophyta</taxon>
        <taxon>Magnoliopsida</taxon>
        <taxon>Liliopsida</taxon>
        <taxon>Poales</taxon>
        <taxon>Poaceae</taxon>
        <taxon>PACMAD clade</taxon>
        <taxon>Panicoideae</taxon>
        <taxon>Panicodae</taxon>
        <taxon>Paniceae</taxon>
        <taxon>Anthephorinae</taxon>
        <taxon>Digitaria</taxon>
    </lineage>
</organism>
<dbReference type="InterPro" id="IPR001810">
    <property type="entry name" value="F-box_dom"/>
</dbReference>
<dbReference type="SMART" id="SM00256">
    <property type="entry name" value="FBOX"/>
    <property type="match status" value="1"/>
</dbReference>
<gene>
    <name evidence="3" type="ORF">HU200_005872</name>
</gene>
<evidence type="ECO:0000313" key="3">
    <source>
        <dbReference type="EMBL" id="KAF8772334.1"/>
    </source>
</evidence>
<protein>
    <recommendedName>
        <fullName evidence="2">F-box domain-containing protein</fullName>
    </recommendedName>
</protein>
<accession>A0A835FPZ6</accession>
<dbReference type="SUPFAM" id="SSF81383">
    <property type="entry name" value="F-box domain"/>
    <property type="match status" value="1"/>
</dbReference>
<dbReference type="InterPro" id="IPR036047">
    <property type="entry name" value="F-box-like_dom_sf"/>
</dbReference>
<dbReference type="PANTHER" id="PTHR32133:SF359">
    <property type="entry name" value="F-BOX DOMAIN-CONTAINING PROTEIN"/>
    <property type="match status" value="1"/>
</dbReference>
<feature type="region of interest" description="Disordered" evidence="1">
    <location>
        <begin position="73"/>
        <end position="101"/>
    </location>
</feature>